<evidence type="ECO:0000256" key="1">
    <source>
        <dbReference type="ARBA" id="ARBA00004167"/>
    </source>
</evidence>
<reference key="1">
    <citation type="submission" date="2019-01" db="UniProtKB">
        <authorList>
            <consortium name="RefSeq"/>
        </authorList>
    </citation>
    <scope>IDENTIFICATION</scope>
    <source>
        <tissue evidence="13">Cell line</tissue>
    </source>
</reference>
<dbReference type="Gene3D" id="2.60.40.10">
    <property type="entry name" value="Immunoglobulins"/>
    <property type="match status" value="2"/>
</dbReference>
<protein>
    <submittedName>
        <fullName evidence="12 13">Cell surface glycoprotein CD200 receptor 1-like isoform X1</fullName>
    </submittedName>
</protein>
<feature type="signal peptide" evidence="9">
    <location>
        <begin position="1"/>
        <end position="28"/>
    </location>
</feature>
<dbReference type="InterPro" id="IPR040012">
    <property type="entry name" value="CD200R"/>
</dbReference>
<evidence type="ECO:0000256" key="5">
    <source>
        <dbReference type="ARBA" id="ARBA00023136"/>
    </source>
</evidence>
<evidence type="ECO:0000259" key="10">
    <source>
        <dbReference type="PROSITE" id="PS50835"/>
    </source>
</evidence>
<dbReference type="PANTHER" id="PTHR21462:SF2">
    <property type="entry name" value="CELL SURFACE GLYCOPROTEIN CD200 RECEPTOR 2"/>
    <property type="match status" value="1"/>
</dbReference>
<evidence type="ECO:0000313" key="13">
    <source>
        <dbReference type="RefSeq" id="XP_072579164.1"/>
    </source>
</evidence>
<keyword evidence="6" id="KW-1015">Disulfide bond</keyword>
<dbReference type="Pfam" id="PF07686">
    <property type="entry name" value="V-set"/>
    <property type="match status" value="1"/>
</dbReference>
<comment type="similarity">
    <text evidence="2">Belongs to the CD200R family.</text>
</comment>
<feature type="domain" description="Ig-like" evidence="10">
    <location>
        <begin position="155"/>
        <end position="246"/>
    </location>
</feature>
<proteinExistence type="inferred from homology"/>
<dbReference type="RefSeq" id="XP_025845831.2">
    <property type="nucleotide sequence ID" value="XM_025990046.2"/>
</dbReference>
<comment type="subcellular location">
    <subcellularLocation>
        <location evidence="1">Membrane</location>
        <topology evidence="1">Single-pass membrane protein</topology>
    </subcellularLocation>
</comment>
<evidence type="ECO:0000256" key="9">
    <source>
        <dbReference type="SAM" id="SignalP"/>
    </source>
</evidence>
<dbReference type="KEGG" id="vvp:112913430"/>
<accession>A0A3Q7RUV7</accession>
<dbReference type="InterPro" id="IPR013106">
    <property type="entry name" value="Ig_V-set"/>
</dbReference>
<feature type="chain" id="PRO_5045018679" evidence="9">
    <location>
        <begin position="29"/>
        <end position="326"/>
    </location>
</feature>
<dbReference type="InterPro" id="IPR036179">
    <property type="entry name" value="Ig-like_dom_sf"/>
</dbReference>
<name>A0A3Q7RUV7_VULVU</name>
<reference evidence="11 12" key="2">
    <citation type="submission" date="2025-05" db="UniProtKB">
        <authorList>
            <consortium name="RefSeq"/>
        </authorList>
    </citation>
    <scope>NUCLEOTIDE SEQUENCE [LARGE SCALE GENOMIC DNA]</scope>
    <source>
        <tissue evidence="12">Cell line</tissue>
    </source>
</reference>
<dbReference type="GeneID" id="112913430"/>
<dbReference type="InterPro" id="IPR003599">
    <property type="entry name" value="Ig_sub"/>
</dbReference>
<evidence type="ECO:0000313" key="12">
    <source>
        <dbReference type="RefSeq" id="XP_025845831.2"/>
    </source>
</evidence>
<keyword evidence="11" id="KW-1185">Reference proteome</keyword>
<dbReference type="GO" id="GO:0009897">
    <property type="term" value="C:external side of plasma membrane"/>
    <property type="evidence" value="ECO:0007669"/>
    <property type="project" value="TreeGrafter"/>
</dbReference>
<dbReference type="SMART" id="SM00409">
    <property type="entry name" value="IG"/>
    <property type="match status" value="1"/>
</dbReference>
<dbReference type="AlphaFoldDB" id="A0A3Q7RUV7"/>
<dbReference type="Proteomes" id="UP001652641">
    <property type="component" value="Chromosome 1"/>
</dbReference>
<evidence type="ECO:0000256" key="3">
    <source>
        <dbReference type="ARBA" id="ARBA00022692"/>
    </source>
</evidence>
<evidence type="ECO:0000256" key="8">
    <source>
        <dbReference type="SAM" id="Phobius"/>
    </source>
</evidence>
<evidence type="ECO:0000256" key="2">
    <source>
        <dbReference type="ARBA" id="ARBA00008215"/>
    </source>
</evidence>
<dbReference type="GO" id="GO:0038023">
    <property type="term" value="F:signaling receptor activity"/>
    <property type="evidence" value="ECO:0007669"/>
    <property type="project" value="InterPro"/>
</dbReference>
<dbReference type="PROSITE" id="PS50835">
    <property type="entry name" value="IG_LIKE"/>
    <property type="match status" value="1"/>
</dbReference>
<keyword evidence="3 8" id="KW-0812">Transmembrane</keyword>
<keyword evidence="7" id="KW-0325">Glycoprotein</keyword>
<dbReference type="InterPro" id="IPR007110">
    <property type="entry name" value="Ig-like_dom"/>
</dbReference>
<dbReference type="PANTHER" id="PTHR21462">
    <property type="entry name" value="CELL SURFACE GLYCOPROTEIN OX2 RECEPTOR PRECURSOR"/>
    <property type="match status" value="1"/>
</dbReference>
<keyword evidence="9" id="KW-0732">Signal</keyword>
<evidence type="ECO:0000256" key="6">
    <source>
        <dbReference type="ARBA" id="ARBA00023157"/>
    </source>
</evidence>
<dbReference type="GO" id="GO:0150077">
    <property type="term" value="P:regulation of neuroinflammatory response"/>
    <property type="evidence" value="ECO:0007669"/>
    <property type="project" value="InterPro"/>
</dbReference>
<evidence type="ECO:0000313" key="11">
    <source>
        <dbReference type="Proteomes" id="UP001652641"/>
    </source>
</evidence>
<dbReference type="RefSeq" id="XP_072579164.1">
    <property type="nucleotide sequence ID" value="XM_072723063.1"/>
</dbReference>
<keyword evidence="4 8" id="KW-1133">Transmembrane helix</keyword>
<organism evidence="11 12">
    <name type="scientific">Vulpes vulpes</name>
    <name type="common">Red fox</name>
    <dbReference type="NCBI Taxonomy" id="9627"/>
    <lineage>
        <taxon>Eukaryota</taxon>
        <taxon>Metazoa</taxon>
        <taxon>Chordata</taxon>
        <taxon>Craniata</taxon>
        <taxon>Vertebrata</taxon>
        <taxon>Euteleostomi</taxon>
        <taxon>Mammalia</taxon>
        <taxon>Eutheria</taxon>
        <taxon>Laurasiatheria</taxon>
        <taxon>Carnivora</taxon>
        <taxon>Caniformia</taxon>
        <taxon>Canidae</taxon>
        <taxon>Vulpes</taxon>
    </lineage>
</organism>
<sequence>MPCAGRTFELWLLLGLTIFCVFECIGTGAESPGTPNSLTQYQTASTNILPVERKQKSITPPVEANTSLSVFVDTRVVLHCPNATSDAVIVTWAVTFRDQTSCSRDYRTDNNKTSEKTCTDERISWDFRPDQNFALQINPVAITHEGYYKCEVVTPDGNFGHGHHLRVLVPPKVALSLGENGTAVCWAVAGSPAAQISWTPTGDCHTVEERLGNDTVTVQSTCHWEDRQVSEVSCFVSHVTGNKSLSIEINPGYKSPLNWNILYIILSVLILFIIIIGCVLLFKICGCRKCKLGRKEATTVVEEDEMQPYASYTEKNNPLYDTVSKG</sequence>
<gene>
    <name evidence="12 13" type="primary">LOC112913430</name>
</gene>
<feature type="transmembrane region" description="Helical" evidence="8">
    <location>
        <begin position="261"/>
        <end position="285"/>
    </location>
</feature>
<evidence type="ECO:0000256" key="4">
    <source>
        <dbReference type="ARBA" id="ARBA00022989"/>
    </source>
</evidence>
<dbReference type="InterPro" id="IPR013783">
    <property type="entry name" value="Ig-like_fold"/>
</dbReference>
<evidence type="ECO:0000256" key="7">
    <source>
        <dbReference type="ARBA" id="ARBA00023180"/>
    </source>
</evidence>
<dbReference type="SUPFAM" id="SSF48726">
    <property type="entry name" value="Immunoglobulin"/>
    <property type="match status" value="2"/>
</dbReference>
<keyword evidence="5 8" id="KW-0472">Membrane</keyword>